<comment type="cofactor">
    <cofactor evidence="15">
        <name>Mg(2+)</name>
        <dbReference type="ChEBI" id="CHEBI:18420"/>
    </cofactor>
    <text evidence="15">Binds 1 Mg(2+) ion per subunit.</text>
</comment>
<dbReference type="NCBIfam" id="TIGR00609">
    <property type="entry name" value="recB"/>
    <property type="match status" value="1"/>
</dbReference>
<dbReference type="InterPro" id="IPR011335">
    <property type="entry name" value="Restrct_endonuc-II-like"/>
</dbReference>
<dbReference type="GO" id="GO:0005829">
    <property type="term" value="C:cytosol"/>
    <property type="evidence" value="ECO:0007669"/>
    <property type="project" value="TreeGrafter"/>
</dbReference>
<evidence type="ECO:0000259" key="18">
    <source>
        <dbReference type="PROSITE" id="PS51217"/>
    </source>
</evidence>
<dbReference type="PANTHER" id="PTHR11070:SF23">
    <property type="entry name" value="RECBCD ENZYME SUBUNIT RECB"/>
    <property type="match status" value="1"/>
</dbReference>
<evidence type="ECO:0000256" key="16">
    <source>
        <dbReference type="PROSITE-ProRule" id="PRU00560"/>
    </source>
</evidence>
<dbReference type="InterPro" id="IPR038726">
    <property type="entry name" value="PDDEXK_AddAB-type"/>
</dbReference>
<feature type="binding site" evidence="15">
    <location>
        <position position="1034"/>
    </location>
    <ligand>
        <name>Mg(2+)</name>
        <dbReference type="ChEBI" id="CHEBI:18420"/>
    </ligand>
</feature>
<evidence type="ECO:0000256" key="7">
    <source>
        <dbReference type="ARBA" id="ARBA00022839"/>
    </source>
</evidence>
<evidence type="ECO:0000256" key="10">
    <source>
        <dbReference type="ARBA" id="ARBA00023125"/>
    </source>
</evidence>
<comment type="similarity">
    <text evidence="15">Belongs to the helicase family. UvrD subfamily.</text>
</comment>
<evidence type="ECO:0000256" key="3">
    <source>
        <dbReference type="ARBA" id="ARBA00022741"/>
    </source>
</evidence>
<feature type="domain" description="UvrD-like helicase ATP-binding" evidence="17">
    <location>
        <begin position="1"/>
        <end position="491"/>
    </location>
</feature>
<dbReference type="InterPro" id="IPR027417">
    <property type="entry name" value="P-loop_NTPase"/>
</dbReference>
<sequence length="1293" mass="144978">MSQDFDFLSFPLTGSQLIEASAGTGKTFSLALLYTRLILGHGAEGQGFSRPLTPREILVVTFTDAAAEELKDRIRARLVEAAAFFQAGSRDKSDADNPLYRLRNSFPEAQWPGCAWRLKLAAESMDEACISTIHSWCNRVLVEHAFDTKGLFNRELVTDHSELLAEVVRDYWRKHFYPLPAGQVSLVLDCFSSPEALQQRLKGLLSQHQAGLSYQGYPLPVPDLHTCLKAHADYQQSAAEEQARKAEQEQIARQQWVDQQDAIEAHLWQLQPALSGTQHDSAKPEKFTLLLESIARWAHEGAKAPAKLKYFAEGAFSFKKGKEQPVENFPAFTALKILFSPTEIQADVATKLNEPDTDLCSALTAHALNWVAQTFNRRMQQRAEMGFDDLLTQLAEALEDPSHGPHLAGALANTFPAAMIDEFQDTDPVQYQIFNRIYPLESNNPDQLLVMIGDPKQAIYSFRGADIYTYLQARQATEGRHYTLKRNFRSTKGVVAACNHLFSHAEQHDRGAFRFASEGKNQVPYVMVDANGRSEQLCFAGQPVPAMTLWPFEHAEGEALGMSAYRQQAAEVAASQITLWLNMAQQQQAGFVSAGDSRIRARLKPKDIAILVRTGSEARLVREQLAKRNVSSVYLSDRESVFASREAQDLLHWLRAVAEPTNESLIRAALGSNTLELPLEQLAAWREDELAWEDQMLFFTRLHRIWQQQGVLAMVRQLMEQYRLPARALSKAKGERCLTNLLHLAEWLQQAAVEIKGEQALIRHLSEQIASGDEQNILRLESDADLVQVITIHKSKGLEYPLVLLPFVGSWKEIDGKVPQVNWRIGAGASQRTYAEIAGKSRFGEAWERANDDRISEDMRLLYVALTRASHALWLGIGPLKSGNAKKPQTERSAMGYLLAGDDPAQIKTPELVMDAYQKLASGCDSIRLLPQAPDILQNTLKPSEQVSLNPARQAPKLKALKSWWIASYSAIGYGSTPGYTDTSTVADPELAVEATASETRDEPYQRAPLPDELEAELSMHQFPAGASWGTFLHSLFEWAAEHRQRNQDNILIKGFQAAASDDEGRLEYLSRQCEFRDIAHLAAPLSQWFKAFLETPWSVLQRAGLSKDFSLVTLAPKSCSTELEFMLASDSVNTLQLDQLVSRYTLNQQPRPTALPNQLNGMLKGFIDLVVEHNGRYFVVDWKSNKLGDDDSAYTQKAMAEAILKKRYDLQYSLYLLALHRQLKTRLPDYDYDRHIGGAIYVFLRGWQSESSGLFFERPPKALIESLDQLFRGQAPAIGFNSNESGEQGVLL</sequence>
<dbReference type="Pfam" id="PF13361">
    <property type="entry name" value="UvrD_C"/>
    <property type="match status" value="1"/>
</dbReference>
<accession>A0A1T1HCB2</accession>
<dbReference type="Pfam" id="PF12705">
    <property type="entry name" value="PDDEXK_1"/>
    <property type="match status" value="1"/>
</dbReference>
<keyword evidence="3 15" id="KW-0547">Nucleotide-binding</keyword>
<dbReference type="GO" id="GO:0005524">
    <property type="term" value="F:ATP binding"/>
    <property type="evidence" value="ECO:0007669"/>
    <property type="project" value="UniProtKB-UniRule"/>
</dbReference>
<evidence type="ECO:0000256" key="6">
    <source>
        <dbReference type="ARBA" id="ARBA00022806"/>
    </source>
</evidence>
<comment type="miscellaneous">
    <text evidence="15">In the RecBCD complex, RecB has a slow 3'-5' helicase, an exonuclease activity and loads RecA onto ssDNA, RecD has a fast 5'-3' helicase activity, while RecC stimulates the ATPase and processivity of the RecB helicase and contributes to recognition of the Chi site.</text>
</comment>
<dbReference type="RefSeq" id="WP_078318781.1">
    <property type="nucleotide sequence ID" value="NZ_FXTS01000002.1"/>
</dbReference>
<dbReference type="Proteomes" id="UP000190064">
    <property type="component" value="Unassembled WGS sequence"/>
</dbReference>
<comment type="caution">
    <text evidence="19">The sequence shown here is derived from an EMBL/GenBank/DDBJ whole genome shotgun (WGS) entry which is preliminary data.</text>
</comment>
<comment type="function">
    <text evidence="15">A helicase/nuclease that prepares dsDNA breaks (DSB) for recombinational DNA repair. Binds to DSBs and unwinds DNA via a highly rapid and processive ATP-dependent bidirectional helicase activity. Unwinds dsDNA until it encounters a Chi (crossover hotspot instigator) sequence from the 3' direction. Cuts ssDNA a few nucleotides 3' to the Chi site. The properties and activities of the enzyme are changed at Chi. The Chi-altered holoenzyme produces a long 3'-ssDNA overhang and facilitates RecA-binding to the ssDNA for homologous DNA recombination and repair. Holoenzyme degrades any linearized DNA that is unable to undergo homologous recombination. In the holoenzyme this subunit contributes ATPase, 3'-5' helicase, exonuclease activity and loads RecA onto ssDNA.</text>
</comment>
<evidence type="ECO:0000259" key="17">
    <source>
        <dbReference type="PROSITE" id="PS51198"/>
    </source>
</evidence>
<dbReference type="Gene3D" id="3.40.50.300">
    <property type="entry name" value="P-loop containing nucleotide triphosphate hydrolases"/>
    <property type="match status" value="2"/>
</dbReference>
<evidence type="ECO:0000256" key="14">
    <source>
        <dbReference type="ARBA" id="ARBA00048988"/>
    </source>
</evidence>
<keyword evidence="4 15" id="KW-0227">DNA damage</keyword>
<organism evidence="19 20">
    <name type="scientific">Oceanospirillum linum</name>
    <dbReference type="NCBI Taxonomy" id="966"/>
    <lineage>
        <taxon>Bacteria</taxon>
        <taxon>Pseudomonadati</taxon>
        <taxon>Pseudomonadota</taxon>
        <taxon>Gammaproteobacteria</taxon>
        <taxon>Oceanospirillales</taxon>
        <taxon>Oceanospirillaceae</taxon>
        <taxon>Oceanospirillum</taxon>
    </lineage>
</organism>
<keyword evidence="10 15" id="KW-0238">DNA-binding</keyword>
<comment type="catalytic activity">
    <reaction evidence="15">
        <text>Exonucleolytic cleavage (in the presence of ATP) in either 5'- to 3'- or 3'- to 5'-direction to yield 5'-phosphooligonucleotides.</text>
        <dbReference type="EC" id="3.1.11.5"/>
    </reaction>
</comment>
<dbReference type="PROSITE" id="PS51217">
    <property type="entry name" value="UVRD_HELICASE_CTER"/>
    <property type="match status" value="1"/>
</dbReference>
<keyword evidence="8 15" id="KW-0067">ATP-binding</keyword>
<keyword evidence="1 15" id="KW-0540">Nuclease</keyword>
<dbReference type="InterPro" id="IPR014017">
    <property type="entry name" value="DNA_helicase_UvrD-like_C"/>
</dbReference>
<gene>
    <name evidence="15" type="primary">recB</name>
    <name evidence="19" type="ORF">BTA35_0205235</name>
</gene>
<dbReference type="GO" id="GO:0043138">
    <property type="term" value="F:3'-5' DNA helicase activity"/>
    <property type="evidence" value="ECO:0007669"/>
    <property type="project" value="UniProtKB-UniRule"/>
</dbReference>
<dbReference type="PROSITE" id="PS51198">
    <property type="entry name" value="UVRD_HELICASE_ATP_BIND"/>
    <property type="match status" value="1"/>
</dbReference>
<dbReference type="SUPFAM" id="SSF52980">
    <property type="entry name" value="Restriction endonuclease-like"/>
    <property type="match status" value="1"/>
</dbReference>
<dbReference type="CDD" id="cd22352">
    <property type="entry name" value="RecB_C-like"/>
    <property type="match status" value="1"/>
</dbReference>
<dbReference type="InterPro" id="IPR014016">
    <property type="entry name" value="UvrD-like_ATP-bd"/>
</dbReference>
<dbReference type="GO" id="GO:0003677">
    <property type="term" value="F:DNA binding"/>
    <property type="evidence" value="ECO:0007669"/>
    <property type="project" value="UniProtKB-UniRule"/>
</dbReference>
<dbReference type="InterPro" id="IPR000212">
    <property type="entry name" value="DNA_helicase_UvrD/REP"/>
</dbReference>
<keyword evidence="2 15" id="KW-0479">Metal-binding</keyword>
<dbReference type="EC" id="5.6.2.4" evidence="15"/>
<dbReference type="InterPro" id="IPR011604">
    <property type="entry name" value="PDDEXK-like_dom_sf"/>
</dbReference>
<dbReference type="Gene3D" id="1.10.3170.10">
    <property type="entry name" value="Recbcd, chain B, domain 2"/>
    <property type="match status" value="1"/>
</dbReference>
<keyword evidence="6 15" id="KW-0347">Helicase</keyword>
<dbReference type="GO" id="GO:0008854">
    <property type="term" value="F:exodeoxyribonuclease V activity"/>
    <property type="evidence" value="ECO:0007669"/>
    <property type="project" value="UniProtKB-EC"/>
</dbReference>
<evidence type="ECO:0000256" key="12">
    <source>
        <dbReference type="ARBA" id="ARBA00023235"/>
    </source>
</evidence>
<keyword evidence="7 15" id="KW-0269">Exonuclease</keyword>
<keyword evidence="20" id="KW-1185">Reference proteome</keyword>
<name>A0A1T1HCB2_OCELI</name>
<evidence type="ECO:0000256" key="13">
    <source>
        <dbReference type="ARBA" id="ARBA00034617"/>
    </source>
</evidence>
<dbReference type="HAMAP" id="MF_01485">
    <property type="entry name" value="RecB"/>
    <property type="match status" value="1"/>
</dbReference>
<dbReference type="GO" id="GO:0009338">
    <property type="term" value="C:exodeoxyribonuclease V complex"/>
    <property type="evidence" value="ECO:0007669"/>
    <property type="project" value="TreeGrafter"/>
</dbReference>
<dbReference type="GO" id="GO:0016887">
    <property type="term" value="F:ATP hydrolysis activity"/>
    <property type="evidence" value="ECO:0007669"/>
    <property type="project" value="RHEA"/>
</dbReference>
<evidence type="ECO:0000256" key="4">
    <source>
        <dbReference type="ARBA" id="ARBA00022763"/>
    </source>
</evidence>
<evidence type="ECO:0000256" key="8">
    <source>
        <dbReference type="ARBA" id="ARBA00022840"/>
    </source>
</evidence>
<keyword evidence="11 15" id="KW-0234">DNA repair</keyword>
<dbReference type="EMBL" id="MTSD02000002">
    <property type="protein sequence ID" value="OOV87452.1"/>
    <property type="molecule type" value="Genomic_DNA"/>
</dbReference>
<comment type="subunit">
    <text evidence="15">Heterotrimer of RecB, RecC and RecD. All subunits contribute to DNA-binding. Interacts with RecA.</text>
</comment>
<feature type="binding site" evidence="16">
    <location>
        <begin position="20"/>
        <end position="27"/>
    </location>
    <ligand>
        <name>ATP</name>
        <dbReference type="ChEBI" id="CHEBI:30616"/>
    </ligand>
</feature>
<dbReference type="SUPFAM" id="SSF52540">
    <property type="entry name" value="P-loop containing nucleoside triphosphate hydrolases"/>
    <property type="match status" value="1"/>
</dbReference>
<keyword evidence="9 15" id="KW-0460">Magnesium</keyword>
<evidence type="ECO:0000313" key="19">
    <source>
        <dbReference type="EMBL" id="OOV87452.1"/>
    </source>
</evidence>
<dbReference type="Gene3D" id="3.90.320.10">
    <property type="match status" value="1"/>
</dbReference>
<feature type="region of interest" description="DNA-binding and helicase activity, interacts with RecC" evidence="15">
    <location>
        <begin position="1"/>
        <end position="938"/>
    </location>
</feature>
<feature type="domain" description="UvrD-like helicase C-terminal" evidence="18">
    <location>
        <begin position="492"/>
        <end position="797"/>
    </location>
</feature>
<evidence type="ECO:0000256" key="2">
    <source>
        <dbReference type="ARBA" id="ARBA00022723"/>
    </source>
</evidence>
<dbReference type="GO" id="GO:0000287">
    <property type="term" value="F:magnesium ion binding"/>
    <property type="evidence" value="ECO:0007669"/>
    <property type="project" value="UniProtKB-UniRule"/>
</dbReference>
<evidence type="ECO:0000256" key="1">
    <source>
        <dbReference type="ARBA" id="ARBA00022722"/>
    </source>
</evidence>
<dbReference type="Pfam" id="PF00580">
    <property type="entry name" value="UvrD-helicase"/>
    <property type="match status" value="1"/>
</dbReference>
<evidence type="ECO:0000256" key="15">
    <source>
        <dbReference type="HAMAP-Rule" id="MF_01485"/>
    </source>
</evidence>
<feature type="active site" description="For nuclease activity" evidence="15">
    <location>
        <position position="1182"/>
    </location>
</feature>
<comment type="domain">
    <text evidence="15">The N-terminal DNA-binding domain is a ssDNA-dependent ATPase and has ATP-dependent 3'-5' helicase function. This domain interacts with RecC.</text>
</comment>
<reference evidence="19" key="1">
    <citation type="submission" date="2017-02" db="EMBL/GenBank/DDBJ databases">
        <title>Draft Genome Sequence of the Salt Water Bacterium Oceanospirillum linum ATCC 11336.</title>
        <authorList>
            <person name="Trachtenberg A.M."/>
            <person name="Carney J.G."/>
            <person name="Linnane J.D."/>
            <person name="Rheaume B.A."/>
            <person name="Pitts N.L."/>
            <person name="Mykles D.L."/>
            <person name="Maclea K.S."/>
        </authorList>
    </citation>
    <scope>NUCLEOTIDE SEQUENCE [LARGE SCALE GENOMIC DNA]</scope>
    <source>
        <strain evidence="19">ATCC 11336</strain>
    </source>
</reference>
<feature type="region of interest" description="Nuclease activity, interacts with RecD and RecA" evidence="15">
    <location>
        <begin position="963"/>
        <end position="1293"/>
    </location>
</feature>
<comment type="catalytic activity">
    <reaction evidence="14 15">
        <text>ATP + H2O = ADP + phosphate + H(+)</text>
        <dbReference type="Rhea" id="RHEA:13065"/>
        <dbReference type="ChEBI" id="CHEBI:15377"/>
        <dbReference type="ChEBI" id="CHEBI:15378"/>
        <dbReference type="ChEBI" id="CHEBI:30616"/>
        <dbReference type="ChEBI" id="CHEBI:43474"/>
        <dbReference type="ChEBI" id="CHEBI:456216"/>
        <dbReference type="EC" id="5.6.2.4"/>
    </reaction>
</comment>
<feature type="binding site" evidence="15">
    <location>
        <position position="1169"/>
    </location>
    <ligand>
        <name>Mg(2+)</name>
        <dbReference type="ChEBI" id="CHEBI:18420"/>
    </ligand>
</feature>
<evidence type="ECO:0000256" key="5">
    <source>
        <dbReference type="ARBA" id="ARBA00022801"/>
    </source>
</evidence>
<dbReference type="PANTHER" id="PTHR11070">
    <property type="entry name" value="UVRD / RECB / PCRA DNA HELICASE FAMILY MEMBER"/>
    <property type="match status" value="1"/>
</dbReference>
<dbReference type="GO" id="GO:0000724">
    <property type="term" value="P:double-strand break repair via homologous recombination"/>
    <property type="evidence" value="ECO:0007669"/>
    <property type="project" value="UniProtKB-UniRule"/>
</dbReference>
<keyword evidence="12 15" id="KW-0413">Isomerase</keyword>
<dbReference type="STRING" id="966.BTA35_0205235"/>
<evidence type="ECO:0000256" key="11">
    <source>
        <dbReference type="ARBA" id="ARBA00023204"/>
    </source>
</evidence>
<comment type="catalytic activity">
    <reaction evidence="13 15">
        <text>Couples ATP hydrolysis with the unwinding of duplex DNA by translocating in the 3'-5' direction.</text>
        <dbReference type="EC" id="5.6.2.4"/>
    </reaction>
</comment>
<evidence type="ECO:0000313" key="20">
    <source>
        <dbReference type="Proteomes" id="UP000190064"/>
    </source>
</evidence>
<evidence type="ECO:0000256" key="9">
    <source>
        <dbReference type="ARBA" id="ARBA00022842"/>
    </source>
</evidence>
<dbReference type="EC" id="3.1.11.5" evidence="15"/>
<dbReference type="InterPro" id="IPR004586">
    <property type="entry name" value="RecB"/>
</dbReference>
<comment type="domain">
    <text evidence="15">The C-terminal domain has nuclease activity and interacts with RecD. It interacts with RecA, facilitating its loading onto ssDNA.</text>
</comment>
<dbReference type="Gene3D" id="1.10.486.10">
    <property type="entry name" value="PCRA, domain 4"/>
    <property type="match status" value="1"/>
</dbReference>
<protein>
    <recommendedName>
        <fullName evidence="15">RecBCD enzyme subunit RecB</fullName>
        <ecNumber evidence="15">3.1.11.5</ecNumber>
        <ecNumber evidence="15">5.6.2.4</ecNumber>
    </recommendedName>
    <alternativeName>
        <fullName evidence="15">DNA 3'-5' helicase subunit RecB</fullName>
    </alternativeName>
    <alternativeName>
        <fullName evidence="15">Exonuclease V subunit RecB</fullName>
        <shortName evidence="15">ExoV subunit RecB</shortName>
    </alternativeName>
    <alternativeName>
        <fullName evidence="15">Helicase/nuclease RecBCD subunit RecB</fullName>
    </alternativeName>
</protein>
<feature type="binding site" evidence="15">
    <location>
        <position position="1182"/>
    </location>
    <ligand>
        <name>Mg(2+)</name>
        <dbReference type="ChEBI" id="CHEBI:18420"/>
    </ligand>
</feature>
<keyword evidence="5 15" id="KW-0378">Hydrolase</keyword>
<proteinExistence type="inferred from homology"/>